<evidence type="ECO:0000256" key="5">
    <source>
        <dbReference type="HAMAP-Rule" id="MF_00358"/>
    </source>
</evidence>
<dbReference type="Proteomes" id="UP000282483">
    <property type="component" value="Chromosome"/>
</dbReference>
<dbReference type="NCBIfam" id="TIGR00030">
    <property type="entry name" value="S21p"/>
    <property type="match status" value="1"/>
</dbReference>
<dbReference type="GO" id="GO:1990904">
    <property type="term" value="C:ribonucleoprotein complex"/>
    <property type="evidence" value="ECO:0007669"/>
    <property type="project" value="UniProtKB-KW"/>
</dbReference>
<dbReference type="EMBL" id="AP018005">
    <property type="protein sequence ID" value="BBB15530.1"/>
    <property type="molecule type" value="Genomic_DNA"/>
</dbReference>
<dbReference type="Gene3D" id="1.20.5.1150">
    <property type="entry name" value="Ribosomal protein S8"/>
    <property type="match status" value="1"/>
</dbReference>
<dbReference type="PRINTS" id="PR00976">
    <property type="entry name" value="RIBOSOMALS21"/>
</dbReference>
<evidence type="ECO:0000256" key="6">
    <source>
        <dbReference type="RuleBase" id="RU000667"/>
    </source>
</evidence>
<accession>A0A2Z5UX08</accession>
<evidence type="ECO:0000313" key="8">
    <source>
        <dbReference type="Proteomes" id="UP000282483"/>
    </source>
</evidence>
<keyword evidence="8" id="KW-1185">Reference proteome</keyword>
<dbReference type="GO" id="GO:0005840">
    <property type="term" value="C:ribosome"/>
    <property type="evidence" value="ECO:0007669"/>
    <property type="project" value="UniProtKB-KW"/>
</dbReference>
<proteinExistence type="inferred from homology"/>
<dbReference type="KEGG" id="rvi:RVIR1_10610"/>
<dbReference type="InterPro" id="IPR038380">
    <property type="entry name" value="Ribosomal_bS21_sf"/>
</dbReference>
<protein>
    <recommendedName>
        <fullName evidence="4 5">Small ribosomal subunit protein bS21</fullName>
    </recommendedName>
</protein>
<evidence type="ECO:0000256" key="2">
    <source>
        <dbReference type="ARBA" id="ARBA00022980"/>
    </source>
</evidence>
<dbReference type="RefSeq" id="WP_126322986.1">
    <property type="nucleotide sequence ID" value="NZ_AP018005.1"/>
</dbReference>
<dbReference type="GO" id="GO:0006412">
    <property type="term" value="P:translation"/>
    <property type="evidence" value="ECO:0007669"/>
    <property type="project" value="UniProtKB-UniRule"/>
</dbReference>
<evidence type="ECO:0000256" key="3">
    <source>
        <dbReference type="ARBA" id="ARBA00023274"/>
    </source>
</evidence>
<dbReference type="PANTHER" id="PTHR21109:SF22">
    <property type="entry name" value="SMALL RIBOSOMAL SUBUNIT PROTEIN BS21"/>
    <property type="match status" value="1"/>
</dbReference>
<dbReference type="GO" id="GO:0003735">
    <property type="term" value="F:structural constituent of ribosome"/>
    <property type="evidence" value="ECO:0007669"/>
    <property type="project" value="InterPro"/>
</dbReference>
<keyword evidence="2 5" id="KW-0689">Ribosomal protein</keyword>
<reference evidence="7 8" key="1">
    <citation type="submission" date="2017-03" db="EMBL/GenBank/DDBJ databases">
        <title>The genome sequence of Candidatus Rickettsiella viridis.</title>
        <authorList>
            <person name="Nikoh N."/>
            <person name="Tsuchida T."/>
            <person name="Yamaguchi K."/>
            <person name="Maeda T."/>
            <person name="Shigenobu S."/>
            <person name="Fukatsu T."/>
        </authorList>
    </citation>
    <scope>NUCLEOTIDE SEQUENCE [LARGE SCALE GENOMIC DNA]</scope>
    <source>
        <strain evidence="7 8">Ap-RA04</strain>
    </source>
</reference>
<evidence type="ECO:0000313" key="7">
    <source>
        <dbReference type="EMBL" id="BBB15530.1"/>
    </source>
</evidence>
<organism evidence="7 8">
    <name type="scientific">Candidatus Rickettsiella viridis</name>
    <dbReference type="NCBI Taxonomy" id="676208"/>
    <lineage>
        <taxon>Bacteria</taxon>
        <taxon>Pseudomonadati</taxon>
        <taxon>Pseudomonadota</taxon>
        <taxon>Gammaproteobacteria</taxon>
        <taxon>Legionellales</taxon>
        <taxon>Coxiellaceae</taxon>
        <taxon>Rickettsiella</taxon>
    </lineage>
</organism>
<name>A0A2Z5UX08_9COXI</name>
<keyword evidence="3 5" id="KW-0687">Ribonucleoprotein</keyword>
<dbReference type="Pfam" id="PF01165">
    <property type="entry name" value="Ribosomal_S21"/>
    <property type="match status" value="1"/>
</dbReference>
<dbReference type="PANTHER" id="PTHR21109">
    <property type="entry name" value="MITOCHONDRIAL 28S RIBOSOMAL PROTEIN S21"/>
    <property type="match status" value="1"/>
</dbReference>
<dbReference type="InterPro" id="IPR001911">
    <property type="entry name" value="Ribosomal_bS21"/>
</dbReference>
<gene>
    <name evidence="5 7" type="primary">rpsU</name>
    <name evidence="7" type="ORF">RVIR1_10610</name>
</gene>
<evidence type="ECO:0000256" key="4">
    <source>
        <dbReference type="ARBA" id="ARBA00035135"/>
    </source>
</evidence>
<dbReference type="AlphaFoldDB" id="A0A2Z5UX08"/>
<sequence length="77" mass="9335">MPGVILKPGEALESAIRRYKRTCEKSRIFAEVRRREFYEKPTEVRKRCFAAAVKRSRKRLMRDNPIFVARMKRKRKH</sequence>
<dbReference type="HAMAP" id="MF_00358">
    <property type="entry name" value="Ribosomal_bS21"/>
    <property type="match status" value="1"/>
</dbReference>
<comment type="similarity">
    <text evidence="1 5 6">Belongs to the bacterial ribosomal protein bS21 family.</text>
</comment>
<evidence type="ECO:0000256" key="1">
    <source>
        <dbReference type="ARBA" id="ARBA00006640"/>
    </source>
</evidence>
<dbReference type="OrthoDB" id="9799244at2"/>